<protein>
    <submittedName>
        <fullName evidence="1">TIGR01741 family protein</fullName>
    </submittedName>
</protein>
<evidence type="ECO:0000313" key="1">
    <source>
        <dbReference type="EMBL" id="ORO60137.1"/>
    </source>
</evidence>
<dbReference type="Gene3D" id="3.30.500.20">
    <property type="entry name" value="BH3703-like domains"/>
    <property type="match status" value="1"/>
</dbReference>
<dbReference type="SUPFAM" id="SSF160424">
    <property type="entry name" value="BH3703-like"/>
    <property type="match status" value="1"/>
</dbReference>
<name>A0A1X1HH29_STROR</name>
<reference evidence="1 2" key="1">
    <citation type="journal article" date="2016" name="Eur. J. Clin. Microbiol. Infect. Dis.">
        <title>Whole genome sequencing as a tool for phylogenetic analysis of clinical strains of Mitis group streptococci.</title>
        <authorList>
            <person name="Rasmussen L.H."/>
            <person name="Dargis R."/>
            <person name="Hojholt K."/>
            <person name="Christensen J.J."/>
            <person name="Skovgaard O."/>
            <person name="Justesen U.S."/>
            <person name="Rosenvinge F.S."/>
            <person name="Moser C."/>
            <person name="Lukjancenko O."/>
            <person name="Rasmussen S."/>
            <person name="Nielsen X.C."/>
        </authorList>
    </citation>
    <scope>NUCLEOTIDE SEQUENCE [LARGE SCALE GENOMIC DNA]</scope>
    <source>
        <strain evidence="1 2">RH_1735_08</strain>
    </source>
</reference>
<evidence type="ECO:0000313" key="2">
    <source>
        <dbReference type="Proteomes" id="UP000193350"/>
    </source>
</evidence>
<dbReference type="AlphaFoldDB" id="A0A1X1HH29"/>
<gene>
    <name evidence="1" type="ORF">B7718_05580</name>
</gene>
<dbReference type="InterPro" id="IPR036170">
    <property type="entry name" value="YezG-like_sf"/>
</dbReference>
<proteinExistence type="predicted"/>
<dbReference type="RefSeq" id="WP_000414878.1">
    <property type="nucleotide sequence ID" value="NZ_NCUN01000011.1"/>
</dbReference>
<comment type="caution">
    <text evidence="1">The sequence shown here is derived from an EMBL/GenBank/DDBJ whole genome shotgun (WGS) entry which is preliminary data.</text>
</comment>
<dbReference type="Proteomes" id="UP000193350">
    <property type="component" value="Unassembled WGS sequence"/>
</dbReference>
<accession>A0A1X1HH29</accession>
<dbReference type="EMBL" id="NCUN01000011">
    <property type="protein sequence ID" value="ORO60137.1"/>
    <property type="molecule type" value="Genomic_DNA"/>
</dbReference>
<dbReference type="InterPro" id="IPR006728">
    <property type="entry name" value="YezG-like"/>
</dbReference>
<dbReference type="NCBIfam" id="TIGR01741">
    <property type="entry name" value="staph_tand_hypo"/>
    <property type="match status" value="1"/>
</dbReference>
<sequence>MEKQMNEKIIEIVHQANDMIPVEWDDLYINFEVDKTLSGGVIFFFKYKGKYHYYMDIPSLFNISEDEFDNDFMKLFDLGGEMKKIFIEQGLEEWSAFTIKVDEQNKTSLDFDYAPWNDSEFGPTDRIEFFEYKYLGKQPANEKEFELFKAMEDFQQEHNGK</sequence>
<dbReference type="Pfam" id="PF04634">
    <property type="entry name" value="YezG-like"/>
    <property type="match status" value="1"/>
</dbReference>
<organism evidence="1 2">
    <name type="scientific">Streptococcus oralis subsp. oralis</name>
    <dbReference type="NCBI Taxonomy" id="1891914"/>
    <lineage>
        <taxon>Bacteria</taxon>
        <taxon>Bacillati</taxon>
        <taxon>Bacillota</taxon>
        <taxon>Bacilli</taxon>
        <taxon>Lactobacillales</taxon>
        <taxon>Streptococcaceae</taxon>
        <taxon>Streptococcus</taxon>
    </lineage>
</organism>